<dbReference type="EMBL" id="SSTD01019963">
    <property type="protein sequence ID" value="TYJ96023.1"/>
    <property type="molecule type" value="Genomic_DNA"/>
</dbReference>
<evidence type="ECO:0000313" key="2">
    <source>
        <dbReference type="Proteomes" id="UP000321947"/>
    </source>
</evidence>
<dbReference type="GO" id="GO:0005680">
    <property type="term" value="C:anaphase-promoting complex"/>
    <property type="evidence" value="ECO:0007669"/>
    <property type="project" value="TreeGrafter"/>
</dbReference>
<evidence type="ECO:0000313" key="1">
    <source>
        <dbReference type="EMBL" id="TYJ96023.1"/>
    </source>
</evidence>
<dbReference type="Proteomes" id="UP000321947">
    <property type="component" value="Unassembled WGS sequence"/>
</dbReference>
<organism evidence="1 2">
    <name type="scientific">Cucumis melo var. makuwa</name>
    <name type="common">Oriental melon</name>
    <dbReference type="NCBI Taxonomy" id="1194695"/>
    <lineage>
        <taxon>Eukaryota</taxon>
        <taxon>Viridiplantae</taxon>
        <taxon>Streptophyta</taxon>
        <taxon>Embryophyta</taxon>
        <taxon>Tracheophyta</taxon>
        <taxon>Spermatophyta</taxon>
        <taxon>Magnoliopsida</taxon>
        <taxon>eudicotyledons</taxon>
        <taxon>Gunneridae</taxon>
        <taxon>Pentapetalae</taxon>
        <taxon>rosids</taxon>
        <taxon>fabids</taxon>
        <taxon>Cucurbitales</taxon>
        <taxon>Cucurbitaceae</taxon>
        <taxon>Benincaseae</taxon>
        <taxon>Cucumis</taxon>
    </lineage>
</organism>
<dbReference type="GO" id="GO:0070979">
    <property type="term" value="P:protein K11-linked ubiquitination"/>
    <property type="evidence" value="ECO:0007669"/>
    <property type="project" value="TreeGrafter"/>
</dbReference>
<dbReference type="InterPro" id="IPR044554">
    <property type="entry name" value="ANAPC2"/>
</dbReference>
<dbReference type="PANTHER" id="PTHR45957">
    <property type="entry name" value="ANAPHASE-PROMOTING COMPLEX SUBUNIT 2"/>
    <property type="match status" value="1"/>
</dbReference>
<dbReference type="GO" id="GO:0007091">
    <property type="term" value="P:metaphase/anaphase transition of mitotic cell cycle"/>
    <property type="evidence" value="ECO:0007669"/>
    <property type="project" value="TreeGrafter"/>
</dbReference>
<proteinExistence type="predicted"/>
<protein>
    <submittedName>
        <fullName evidence="1">Anaphase-promoting complex subunit 2</fullName>
    </submittedName>
</protein>
<name>A0A5D3B9P8_CUCMM</name>
<gene>
    <name evidence="1" type="ORF">E5676_scaffold2612G00360</name>
</gene>
<accession>A0A5D3B9P8</accession>
<dbReference type="PANTHER" id="PTHR45957:SF1">
    <property type="entry name" value="ANAPHASE-PROMOTING COMPLEX SUBUNIT 2"/>
    <property type="match status" value="1"/>
</dbReference>
<comment type="caution">
    <text evidence="1">The sequence shown here is derived from an EMBL/GenBank/DDBJ whole genome shotgun (WGS) entry which is preliminary data.</text>
</comment>
<reference evidence="1 2" key="1">
    <citation type="submission" date="2019-08" db="EMBL/GenBank/DDBJ databases">
        <title>Draft genome sequences of two oriental melons (Cucumis melo L. var makuwa).</title>
        <authorList>
            <person name="Kwon S.-Y."/>
        </authorList>
    </citation>
    <scope>NUCLEOTIDE SEQUENCE [LARGE SCALE GENOMIC DNA]</scope>
    <source>
        <strain evidence="2">cv. Chang Bougi</strain>
        <tissue evidence="1">Leaf</tissue>
    </source>
</reference>
<sequence>MEESTSFFCNLGVLDSLSDDGVQEILNTYAQFSAATQALLNGIGRLSLRSEFVAHVQSLCKHGLESLILNHFLRSLQENFEINGASEFWRHFDAYENIAILNTSNLPHSEEEVREVLCKALEEISSKKKCQEEFLSILVHALQSSRYDLMEKGRQYDSETEVVRLFAKYQLLVSSVLMATLPRHFPGTIFH</sequence>
<dbReference type="AlphaFoldDB" id="A0A5D3B9P8"/>